<dbReference type="Gene3D" id="3.60.10.10">
    <property type="entry name" value="Endonuclease/exonuclease/phosphatase"/>
    <property type="match status" value="1"/>
</dbReference>
<feature type="compositionally biased region" description="Basic and acidic residues" evidence="1">
    <location>
        <begin position="1"/>
        <end position="12"/>
    </location>
</feature>
<protein>
    <recommendedName>
        <fullName evidence="2">Endonuclease/exonuclease/phosphatase domain-containing protein</fullName>
    </recommendedName>
</protein>
<feature type="compositionally biased region" description="Basic and acidic residues" evidence="1">
    <location>
        <begin position="40"/>
        <end position="49"/>
    </location>
</feature>
<dbReference type="InterPro" id="IPR005135">
    <property type="entry name" value="Endo/exonuclease/phosphatase"/>
</dbReference>
<accession>A0A834WN27</accession>
<dbReference type="Pfam" id="PF03372">
    <property type="entry name" value="Exo_endo_phos"/>
    <property type="match status" value="1"/>
</dbReference>
<name>A0A834WN27_9FABA</name>
<dbReference type="PANTHER" id="PTHR35218:SF9">
    <property type="entry name" value="ENDONUCLEASE_EXONUCLEASE_PHOSPHATASE DOMAIN-CONTAINING PROTEIN"/>
    <property type="match status" value="1"/>
</dbReference>
<keyword evidence="4" id="KW-1185">Reference proteome</keyword>
<reference evidence="3" key="1">
    <citation type="submission" date="2020-09" db="EMBL/GenBank/DDBJ databases">
        <title>Genome-Enabled Discovery of Anthraquinone Biosynthesis in Senna tora.</title>
        <authorList>
            <person name="Kang S.-H."/>
            <person name="Pandey R.P."/>
            <person name="Lee C.-M."/>
            <person name="Sim J.-S."/>
            <person name="Jeong J.-T."/>
            <person name="Choi B.-S."/>
            <person name="Jung M."/>
            <person name="Ginzburg D."/>
            <person name="Zhao K."/>
            <person name="Won S.Y."/>
            <person name="Oh T.-J."/>
            <person name="Yu Y."/>
            <person name="Kim N.-H."/>
            <person name="Lee O.R."/>
            <person name="Lee T.-H."/>
            <person name="Bashyal P."/>
            <person name="Kim T.-S."/>
            <person name="Lee W.-H."/>
            <person name="Kawkins C."/>
            <person name="Kim C.-K."/>
            <person name="Kim J.S."/>
            <person name="Ahn B.O."/>
            <person name="Rhee S.Y."/>
            <person name="Sohng J.K."/>
        </authorList>
    </citation>
    <scope>NUCLEOTIDE SEQUENCE</scope>
    <source>
        <tissue evidence="3">Leaf</tissue>
    </source>
</reference>
<dbReference type="InterPro" id="IPR036691">
    <property type="entry name" value="Endo/exonu/phosph_ase_sf"/>
</dbReference>
<dbReference type="Proteomes" id="UP000634136">
    <property type="component" value="Unassembled WGS sequence"/>
</dbReference>
<dbReference type="EMBL" id="JAAIUW010000006">
    <property type="protein sequence ID" value="KAF7826983.1"/>
    <property type="molecule type" value="Genomic_DNA"/>
</dbReference>
<proteinExistence type="predicted"/>
<comment type="caution">
    <text evidence="3">The sequence shown here is derived from an EMBL/GenBank/DDBJ whole genome shotgun (WGS) entry which is preliminary data.</text>
</comment>
<dbReference type="AlphaFoldDB" id="A0A834WN27"/>
<gene>
    <name evidence="3" type="ORF">G2W53_018147</name>
</gene>
<evidence type="ECO:0000256" key="1">
    <source>
        <dbReference type="SAM" id="MobiDB-lite"/>
    </source>
</evidence>
<dbReference type="OrthoDB" id="1432859at2759"/>
<dbReference type="GO" id="GO:0003824">
    <property type="term" value="F:catalytic activity"/>
    <property type="evidence" value="ECO:0007669"/>
    <property type="project" value="InterPro"/>
</dbReference>
<evidence type="ECO:0000259" key="2">
    <source>
        <dbReference type="Pfam" id="PF03372"/>
    </source>
</evidence>
<feature type="compositionally biased region" description="Polar residues" evidence="1">
    <location>
        <begin position="13"/>
        <end position="22"/>
    </location>
</feature>
<feature type="region of interest" description="Disordered" evidence="1">
    <location>
        <begin position="1"/>
        <end position="49"/>
    </location>
</feature>
<evidence type="ECO:0000313" key="3">
    <source>
        <dbReference type="EMBL" id="KAF7826983.1"/>
    </source>
</evidence>
<organism evidence="3 4">
    <name type="scientific">Senna tora</name>
    <dbReference type="NCBI Taxonomy" id="362788"/>
    <lineage>
        <taxon>Eukaryota</taxon>
        <taxon>Viridiplantae</taxon>
        <taxon>Streptophyta</taxon>
        <taxon>Embryophyta</taxon>
        <taxon>Tracheophyta</taxon>
        <taxon>Spermatophyta</taxon>
        <taxon>Magnoliopsida</taxon>
        <taxon>eudicotyledons</taxon>
        <taxon>Gunneridae</taxon>
        <taxon>Pentapetalae</taxon>
        <taxon>rosids</taxon>
        <taxon>fabids</taxon>
        <taxon>Fabales</taxon>
        <taxon>Fabaceae</taxon>
        <taxon>Caesalpinioideae</taxon>
        <taxon>Cassia clade</taxon>
        <taxon>Senna</taxon>
    </lineage>
</organism>
<sequence length="399" mass="44168">MTHISNEKDPKVSQDTLGTLSTPKERTRRKGRASLTTAHLQEDGSSRMDADESIIAKYKEIEKSFKQATLKSFPPPEPPDGAEGSKLWGNVDGKSSMDGRGTGALSFPGLVKDLKRQFHLEGIFILETRQSGISADRIIGKCGFDFHERVAAEGFVGGIWGLWDAGRTGITVLLKHRQFMHLRIGNRSDSWLLTVVYASPQAPSRRELWSELHELSRNIQEPWCVVGDFNAFVVDSEKQGGSSGGSRPDSLFHNWINSSSLIDLGFLGPEFTWHRGGVAARLDRALANSEWRVKFPEASVTHLPKYKPFSAEEIKEAGFSMGALKAPGPDGLNPLFFQSQWDSVSSSIVKFAICKPKKAGGLSLKCLSSQNRAFMTKLGWGLIYNQGALWSRVIRSVWM</sequence>
<dbReference type="SUPFAM" id="SSF56219">
    <property type="entry name" value="DNase I-like"/>
    <property type="match status" value="1"/>
</dbReference>
<feature type="domain" description="Endonuclease/exonuclease/phosphatase" evidence="2">
    <location>
        <begin position="170"/>
        <end position="298"/>
    </location>
</feature>
<evidence type="ECO:0000313" key="4">
    <source>
        <dbReference type="Proteomes" id="UP000634136"/>
    </source>
</evidence>
<dbReference type="PANTHER" id="PTHR35218">
    <property type="entry name" value="RNASE H DOMAIN-CONTAINING PROTEIN"/>
    <property type="match status" value="1"/>
</dbReference>